<sequence>MEAVHSNHGKLAALPGLSPLIIQFWRSDLMSNAFLRSARSRQRRLGARANR</sequence>
<feature type="non-terminal residue" evidence="1">
    <location>
        <position position="51"/>
    </location>
</feature>
<name>A0A4Y2W401_ARAVE</name>
<dbReference type="Proteomes" id="UP000499080">
    <property type="component" value="Unassembled WGS sequence"/>
</dbReference>
<evidence type="ECO:0000313" key="1">
    <source>
        <dbReference type="EMBL" id="GBO31591.1"/>
    </source>
</evidence>
<dbReference type="EMBL" id="BGPR01054918">
    <property type="protein sequence ID" value="GBO31591.1"/>
    <property type="molecule type" value="Genomic_DNA"/>
</dbReference>
<proteinExistence type="predicted"/>
<protein>
    <submittedName>
        <fullName evidence="1">Uncharacterized protein</fullName>
    </submittedName>
</protein>
<organism evidence="1 2">
    <name type="scientific">Araneus ventricosus</name>
    <name type="common">Orbweaver spider</name>
    <name type="synonym">Epeira ventricosa</name>
    <dbReference type="NCBI Taxonomy" id="182803"/>
    <lineage>
        <taxon>Eukaryota</taxon>
        <taxon>Metazoa</taxon>
        <taxon>Ecdysozoa</taxon>
        <taxon>Arthropoda</taxon>
        <taxon>Chelicerata</taxon>
        <taxon>Arachnida</taxon>
        <taxon>Araneae</taxon>
        <taxon>Araneomorphae</taxon>
        <taxon>Entelegynae</taxon>
        <taxon>Araneoidea</taxon>
        <taxon>Araneidae</taxon>
        <taxon>Araneus</taxon>
    </lineage>
</organism>
<keyword evidence="2" id="KW-1185">Reference proteome</keyword>
<accession>A0A4Y2W401</accession>
<evidence type="ECO:0000313" key="2">
    <source>
        <dbReference type="Proteomes" id="UP000499080"/>
    </source>
</evidence>
<comment type="caution">
    <text evidence="1">The sequence shown here is derived from an EMBL/GenBank/DDBJ whole genome shotgun (WGS) entry which is preliminary data.</text>
</comment>
<reference evidence="1 2" key="1">
    <citation type="journal article" date="2019" name="Sci. Rep.">
        <title>Orb-weaving spider Araneus ventricosus genome elucidates the spidroin gene catalogue.</title>
        <authorList>
            <person name="Kono N."/>
            <person name="Nakamura H."/>
            <person name="Ohtoshi R."/>
            <person name="Moran D.A.P."/>
            <person name="Shinohara A."/>
            <person name="Yoshida Y."/>
            <person name="Fujiwara M."/>
            <person name="Mori M."/>
            <person name="Tomita M."/>
            <person name="Arakawa K."/>
        </authorList>
    </citation>
    <scope>NUCLEOTIDE SEQUENCE [LARGE SCALE GENOMIC DNA]</scope>
</reference>
<gene>
    <name evidence="1" type="ORF">AVEN_87467_1</name>
</gene>
<dbReference type="AlphaFoldDB" id="A0A4Y2W401"/>